<gene>
    <name evidence="2" type="ORF">BCON_0085g00040</name>
</gene>
<evidence type="ECO:0000256" key="1">
    <source>
        <dbReference type="SAM" id="Phobius"/>
    </source>
</evidence>
<dbReference type="Proteomes" id="UP000297527">
    <property type="component" value="Unassembled WGS sequence"/>
</dbReference>
<reference evidence="2 3" key="1">
    <citation type="submission" date="2017-12" db="EMBL/GenBank/DDBJ databases">
        <title>Comparative genomics of Botrytis spp.</title>
        <authorList>
            <person name="Valero-Jimenez C.A."/>
            <person name="Tapia P."/>
            <person name="Veloso J."/>
            <person name="Silva-Moreno E."/>
            <person name="Staats M."/>
            <person name="Valdes J.H."/>
            <person name="Van Kan J.A.L."/>
        </authorList>
    </citation>
    <scope>NUCLEOTIDE SEQUENCE [LARGE SCALE GENOMIC DNA]</scope>
    <source>
        <strain evidence="2 3">MUCL11595</strain>
    </source>
</reference>
<protein>
    <submittedName>
        <fullName evidence="2">Uncharacterized protein</fullName>
    </submittedName>
</protein>
<feature type="transmembrane region" description="Helical" evidence="1">
    <location>
        <begin position="430"/>
        <end position="453"/>
    </location>
</feature>
<dbReference type="OrthoDB" id="5406607at2759"/>
<comment type="caution">
    <text evidence="2">The sequence shown here is derived from an EMBL/GenBank/DDBJ whole genome shotgun (WGS) entry which is preliminary data.</text>
</comment>
<evidence type="ECO:0000313" key="3">
    <source>
        <dbReference type="Proteomes" id="UP000297527"/>
    </source>
</evidence>
<name>A0A4Z1I582_9HELO</name>
<keyword evidence="1" id="KW-1133">Transmembrane helix</keyword>
<dbReference type="EMBL" id="PQXN01000085">
    <property type="protein sequence ID" value="TGO55854.1"/>
    <property type="molecule type" value="Genomic_DNA"/>
</dbReference>
<feature type="transmembrane region" description="Helical" evidence="1">
    <location>
        <begin position="366"/>
        <end position="389"/>
    </location>
</feature>
<proteinExistence type="predicted"/>
<evidence type="ECO:0000313" key="2">
    <source>
        <dbReference type="EMBL" id="TGO55854.1"/>
    </source>
</evidence>
<keyword evidence="3" id="KW-1185">Reference proteome</keyword>
<feature type="transmembrane region" description="Helical" evidence="1">
    <location>
        <begin position="160"/>
        <end position="180"/>
    </location>
</feature>
<dbReference type="AlphaFoldDB" id="A0A4Z1I582"/>
<feature type="transmembrane region" description="Helical" evidence="1">
    <location>
        <begin position="192"/>
        <end position="212"/>
    </location>
</feature>
<sequence>MVVRSQDWRPKDGDSIHGCALDAAISDDDCQSSCGLSFLDKSTTIEHVKMADFHACASEIQLDTSHTTNPREVILHVRAPYAHYAPKSKWAQLGFFLLQSYRFRAMSRDQQLICAGDIQLHGLCQLPPGYTLCFVPPHMAIDPRHTSSGLGSSMAISSQFSVLQVLWSIAQTCIGLYTLYQSKGSQLDIYGYAAFGLTVIPYVIASIINLLASLVSRQYDNVFLVHSSIMDEAINRGAVVDGVVGSIDRVEGEGENLTSDDELGKLGNSAVVFRSNMNVEGRFTCEVDTAEDLSAYTLMPPENPSCTPPAKIKRLKKYLLDIFEDPAKIGKRLTSKIQAQKKERCILSIPSHGPFTRLPPTHLEPIFLLFASLILVIVVVAPYMIIYILTGWQKRQATSTQINFTVHWLCLGQSSGLFIAEFERHTRRSYWGWILLFVVVCYSWAPIGGLVVVAQEMYEFGRCESL</sequence>
<organism evidence="2 3">
    <name type="scientific">Botryotinia convoluta</name>
    <dbReference type="NCBI Taxonomy" id="54673"/>
    <lineage>
        <taxon>Eukaryota</taxon>
        <taxon>Fungi</taxon>
        <taxon>Dikarya</taxon>
        <taxon>Ascomycota</taxon>
        <taxon>Pezizomycotina</taxon>
        <taxon>Leotiomycetes</taxon>
        <taxon>Helotiales</taxon>
        <taxon>Sclerotiniaceae</taxon>
        <taxon>Botryotinia</taxon>
    </lineage>
</organism>
<keyword evidence="1" id="KW-0472">Membrane</keyword>
<accession>A0A4Z1I582</accession>
<keyword evidence="1" id="KW-0812">Transmembrane</keyword>